<dbReference type="Gene3D" id="3.30.70.1440">
    <property type="entry name" value="Multidrug efflux transporter AcrB pore domain"/>
    <property type="match status" value="1"/>
</dbReference>
<dbReference type="Gene3D" id="3.30.70.1320">
    <property type="entry name" value="Multidrug efflux transporter AcrB pore domain like"/>
    <property type="match status" value="1"/>
</dbReference>
<feature type="transmembrane region" description="Helical" evidence="8">
    <location>
        <begin position="389"/>
        <end position="415"/>
    </location>
</feature>
<dbReference type="Gene3D" id="3.30.2090.10">
    <property type="entry name" value="Multidrug efflux transporter AcrB TolC docking domain, DN and DC subdomains"/>
    <property type="match status" value="2"/>
</dbReference>
<keyword evidence="6 8" id="KW-1133">Transmembrane helix</keyword>
<dbReference type="PANTHER" id="PTHR32063">
    <property type="match status" value="1"/>
</dbReference>
<dbReference type="SUPFAM" id="SSF82714">
    <property type="entry name" value="Multidrug efflux transporter AcrB TolC docking domain, DN and DC subdomains"/>
    <property type="match status" value="2"/>
</dbReference>
<dbReference type="Gene3D" id="1.20.1640.10">
    <property type="entry name" value="Multidrug efflux transporter AcrB transmembrane domain"/>
    <property type="match status" value="2"/>
</dbReference>
<dbReference type="InterPro" id="IPR004763">
    <property type="entry name" value="CusA-like"/>
</dbReference>
<feature type="transmembrane region" description="Helical" evidence="8">
    <location>
        <begin position="446"/>
        <end position="464"/>
    </location>
</feature>
<keyword evidence="7 8" id="KW-0472">Membrane</keyword>
<dbReference type="SUPFAM" id="SSF82693">
    <property type="entry name" value="Multidrug efflux transporter AcrB pore domain, PN1, PN2, PC1 and PC2 subdomains"/>
    <property type="match status" value="3"/>
</dbReference>
<evidence type="ECO:0000256" key="2">
    <source>
        <dbReference type="ARBA" id="ARBA00010942"/>
    </source>
</evidence>
<dbReference type="InterPro" id="IPR027463">
    <property type="entry name" value="AcrB_DN_DC_subdom"/>
</dbReference>
<reference evidence="9 10" key="1">
    <citation type="submission" date="2020-02" db="EMBL/GenBank/DDBJ databases">
        <title>Draft genome sequence of two Spirosoma agri KCTC 52727 and Spirosoma terrae KCTC 52035.</title>
        <authorList>
            <person name="Rojas J."/>
            <person name="Ambika Manirajan B."/>
            <person name="Ratering S."/>
            <person name="Suarez C."/>
            <person name="Schnell S."/>
        </authorList>
    </citation>
    <scope>NUCLEOTIDE SEQUENCE [LARGE SCALE GENOMIC DNA]</scope>
    <source>
        <strain evidence="9 10">KCTC 52727</strain>
    </source>
</reference>
<evidence type="ECO:0000256" key="4">
    <source>
        <dbReference type="ARBA" id="ARBA00022475"/>
    </source>
</evidence>
<feature type="transmembrane region" description="Helical" evidence="8">
    <location>
        <begin position="872"/>
        <end position="889"/>
    </location>
</feature>
<dbReference type="GO" id="GO:0005886">
    <property type="term" value="C:plasma membrane"/>
    <property type="evidence" value="ECO:0007669"/>
    <property type="project" value="UniProtKB-SubCell"/>
</dbReference>
<feature type="transmembrane region" description="Helical" evidence="8">
    <location>
        <begin position="921"/>
        <end position="945"/>
    </location>
</feature>
<feature type="transmembrane region" description="Helical" evidence="8">
    <location>
        <begin position="534"/>
        <end position="553"/>
    </location>
</feature>
<feature type="transmembrane region" description="Helical" evidence="8">
    <location>
        <begin position="476"/>
        <end position="502"/>
    </location>
</feature>
<keyword evidence="3" id="KW-0813">Transport</keyword>
<accession>A0A6M0IDM9</accession>
<evidence type="ECO:0000256" key="8">
    <source>
        <dbReference type="SAM" id="Phobius"/>
    </source>
</evidence>
<feature type="transmembrane region" description="Helical" evidence="8">
    <location>
        <begin position="363"/>
        <end position="383"/>
    </location>
</feature>
<gene>
    <name evidence="9" type="ORF">GK091_05655</name>
</gene>
<dbReference type="SUPFAM" id="SSF82866">
    <property type="entry name" value="Multidrug efflux transporter AcrB transmembrane domain"/>
    <property type="match status" value="2"/>
</dbReference>
<evidence type="ECO:0000256" key="3">
    <source>
        <dbReference type="ARBA" id="ARBA00022448"/>
    </source>
</evidence>
<dbReference type="Pfam" id="PF00873">
    <property type="entry name" value="ACR_tran"/>
    <property type="match status" value="1"/>
</dbReference>
<comment type="subcellular location">
    <subcellularLocation>
        <location evidence="1">Cell membrane</location>
        <topology evidence="1">Multi-pass membrane protein</topology>
    </subcellularLocation>
</comment>
<keyword evidence="5 8" id="KW-0812">Transmembrane</keyword>
<dbReference type="PANTHER" id="PTHR32063:SF12">
    <property type="entry name" value="CATION EFFLUX SYSTEM PROTEIN"/>
    <property type="match status" value="1"/>
</dbReference>
<feature type="transmembrane region" description="Helical" evidence="8">
    <location>
        <begin position="966"/>
        <end position="986"/>
    </location>
</feature>
<dbReference type="NCBIfam" id="TIGR00914">
    <property type="entry name" value="2A0601"/>
    <property type="match status" value="1"/>
</dbReference>
<sequence length="1034" mass="113886">MNKFIKGIITFSLKNKFFIFFLTALAVVAGVISYQNTPIEAFPDVTNTQITLITQWPGRSAEEVEKFVTIPIEIGLNSVQKRTDIRSTSLFGLSVVKVLFEDGIDDTFARQQVNNLLNGVELPEGIKPDVQPPYGPTGEIFRYTLQSPTRTARELKTIQDWVIDRQLKSVPGVADVVSFGGEVKTYEISVDPRRLTDYNITPLQLYQAVANSNVNVGGDVIEKNSEAYVVRGIGLLKNQQDIQNIIIKNANGTPIMVRNVAQVSESALPRLGQAGRDKEDDAVECIIVMRKGENPSEVIERVKAKINELNTNILPSDVQINTFYNRETLINFSTHTVTHNLIEGIVFVTVIVFLFMADWRTTVTVSIVIPLALLFAFICLRLKGMSANLLSMGAIDFGIIVDGAVVMVEGIFVTLDELAHAQGMSRFNKLAKLGVLRKTGTEMGKAIFFSKLIIITCLVPIFSFQKVEGKMFSPLAWTLGFALLGALIFTLTLVPVLASMLLNKNVREKHNPFVNVVTKYSTKAFGFTFAHKKMSLLVTTIIVAVGLSGFTLLGTEFLPELNEGSIYVRATMPMSISLPESVKQTVQMRHILEDYPEVKGVISQTGRPNDGTDPTGFYNIEFLVDIYPQDEWKSGLTKEELIDKMQERLSVFPGVNFNFSQPIMDNVEEAVSGVKGSIAVKIYGPDQNVLEEKGGEIEKQLATVQGIDDLGLIRTTGQPEMRIELDEQKLAAYGVNKSDAEAVIEMAIGGKAATQIYEGERKFDLRIRYDRPFRSNEQQISQLMVPTESGSMIPIKEIAHVYTQTGPVLIFREASQRYGAVKFSVRGRDMGGAVAEAQQKVTANVKLPAGYTVKWAGDFENQQRATLRLEQVVPISLIAIFFILFVLFGNVKDAGLVLFNVPFAIIGGIAALLITHVNFSISAGIGFIALFGICIQNGVILISVFKKNLHNRMSLNDSIRLGVVSRIRPVVMTAMMAGIGLIPAAISHGIGSETAKPLAIVVIGGLITATLLTLFIFPLIFYAFYQNKFASLSE</sequence>
<feature type="transmembrane region" description="Helical" evidence="8">
    <location>
        <begin position="998"/>
        <end position="1025"/>
    </location>
</feature>
<evidence type="ECO:0000256" key="6">
    <source>
        <dbReference type="ARBA" id="ARBA00022989"/>
    </source>
</evidence>
<feature type="transmembrane region" description="Helical" evidence="8">
    <location>
        <begin position="896"/>
        <end position="915"/>
    </location>
</feature>
<evidence type="ECO:0000313" key="9">
    <source>
        <dbReference type="EMBL" id="NEU66359.1"/>
    </source>
</evidence>
<evidence type="ECO:0000313" key="10">
    <source>
        <dbReference type="Proteomes" id="UP000477386"/>
    </source>
</evidence>
<comment type="caution">
    <text evidence="9">The sequence shown here is derived from an EMBL/GenBank/DDBJ whole genome shotgun (WGS) entry which is preliminary data.</text>
</comment>
<proteinExistence type="inferred from homology"/>
<dbReference type="Gene3D" id="3.30.70.1430">
    <property type="entry name" value="Multidrug efflux transporter AcrB pore domain"/>
    <property type="match status" value="2"/>
</dbReference>
<dbReference type="PRINTS" id="PR00702">
    <property type="entry name" value="ACRIFLAVINRP"/>
</dbReference>
<keyword evidence="10" id="KW-1185">Reference proteome</keyword>
<dbReference type="RefSeq" id="WP_164035626.1">
    <property type="nucleotide sequence ID" value="NZ_JAAGNZ010000001.1"/>
</dbReference>
<name>A0A6M0IDM9_9BACT</name>
<keyword evidence="4" id="KW-1003">Cell membrane</keyword>
<protein>
    <submittedName>
        <fullName evidence="9">Efflux RND transporter permease subunit</fullName>
    </submittedName>
</protein>
<dbReference type="InterPro" id="IPR001036">
    <property type="entry name" value="Acrflvin-R"/>
</dbReference>
<evidence type="ECO:0000256" key="7">
    <source>
        <dbReference type="ARBA" id="ARBA00023136"/>
    </source>
</evidence>
<evidence type="ECO:0000256" key="1">
    <source>
        <dbReference type="ARBA" id="ARBA00004651"/>
    </source>
</evidence>
<dbReference type="Proteomes" id="UP000477386">
    <property type="component" value="Unassembled WGS sequence"/>
</dbReference>
<dbReference type="EMBL" id="JAAGNZ010000001">
    <property type="protein sequence ID" value="NEU66359.1"/>
    <property type="molecule type" value="Genomic_DNA"/>
</dbReference>
<dbReference type="GO" id="GO:0042910">
    <property type="term" value="F:xenobiotic transmembrane transporter activity"/>
    <property type="evidence" value="ECO:0007669"/>
    <property type="project" value="TreeGrafter"/>
</dbReference>
<feature type="transmembrane region" description="Helical" evidence="8">
    <location>
        <begin position="337"/>
        <end position="356"/>
    </location>
</feature>
<dbReference type="AlphaFoldDB" id="A0A6M0IDM9"/>
<comment type="similarity">
    <text evidence="2">Belongs to the resistance-nodulation-cell division (RND) (TC 2.A.6) family.</text>
</comment>
<evidence type="ECO:0000256" key="5">
    <source>
        <dbReference type="ARBA" id="ARBA00022692"/>
    </source>
</evidence>
<dbReference type="GO" id="GO:0008324">
    <property type="term" value="F:monoatomic cation transmembrane transporter activity"/>
    <property type="evidence" value="ECO:0007669"/>
    <property type="project" value="InterPro"/>
</dbReference>
<organism evidence="9 10">
    <name type="scientific">Spirosoma agri</name>
    <dbReference type="NCBI Taxonomy" id="1987381"/>
    <lineage>
        <taxon>Bacteria</taxon>
        <taxon>Pseudomonadati</taxon>
        <taxon>Bacteroidota</taxon>
        <taxon>Cytophagia</taxon>
        <taxon>Cytophagales</taxon>
        <taxon>Cytophagaceae</taxon>
        <taxon>Spirosoma</taxon>
    </lineage>
</organism>